<protein>
    <recommendedName>
        <fullName evidence="3">YbjN domain-containing protein</fullName>
    </recommendedName>
</protein>
<gene>
    <name evidence="1" type="ORF">BM477_01340</name>
</gene>
<proteinExistence type="predicted"/>
<keyword evidence="2" id="KW-1185">Reference proteome</keyword>
<dbReference type="EMBL" id="MPDM01000001">
    <property type="protein sequence ID" value="OKL50625.1"/>
    <property type="molecule type" value="Genomic_DNA"/>
</dbReference>
<dbReference type="InterPro" id="IPR019660">
    <property type="entry name" value="Put_sensory_transdc_reg_YbjN"/>
</dbReference>
<dbReference type="Proteomes" id="UP000186465">
    <property type="component" value="Unassembled WGS sequence"/>
</dbReference>
<organism evidence="1 2">
    <name type="scientific">Boudabousia marimammalium</name>
    <dbReference type="NCBI Taxonomy" id="156892"/>
    <lineage>
        <taxon>Bacteria</taxon>
        <taxon>Bacillati</taxon>
        <taxon>Actinomycetota</taxon>
        <taxon>Actinomycetes</taxon>
        <taxon>Actinomycetales</taxon>
        <taxon>Actinomycetaceae</taxon>
        <taxon>Boudabousia</taxon>
    </lineage>
</organism>
<name>A0A1Q5PT46_9ACTO</name>
<dbReference type="AlphaFoldDB" id="A0A1Q5PT46"/>
<evidence type="ECO:0008006" key="3">
    <source>
        <dbReference type="Google" id="ProtNLM"/>
    </source>
</evidence>
<sequence>MERISSLLEEQGLRTQADPSGKAIMVPFLNIIFICQLAGSTFSVQGVWRGDLADPTDRAKAVAFVQSHNANALLPKVYLADNEEEVKLHTESNTVVPAGLNDVQLVQFLQVSLTASLHVVSEIEKLLPHLVTWADEAKKSGPAAQSKEQN</sequence>
<reference evidence="2" key="1">
    <citation type="submission" date="2016-11" db="EMBL/GenBank/DDBJ databases">
        <title>Actinomyces gypaetusis sp. nov. isolated from Gypaetus barbatus in Qinghai Tibet Plateau China.</title>
        <authorList>
            <person name="Meng X."/>
        </authorList>
    </citation>
    <scope>NUCLEOTIDE SEQUENCE [LARGE SCALE GENOMIC DNA]</scope>
    <source>
        <strain evidence="2">DSM 15383</strain>
    </source>
</reference>
<comment type="caution">
    <text evidence="1">The sequence shown here is derived from an EMBL/GenBank/DDBJ whole genome shotgun (WGS) entry which is preliminary data.</text>
</comment>
<dbReference type="Pfam" id="PF10722">
    <property type="entry name" value="YbjN"/>
    <property type="match status" value="1"/>
</dbReference>
<evidence type="ECO:0000313" key="2">
    <source>
        <dbReference type="Proteomes" id="UP000186465"/>
    </source>
</evidence>
<dbReference type="STRING" id="156892.BM477_01340"/>
<accession>A0A1Q5PT46</accession>
<evidence type="ECO:0000313" key="1">
    <source>
        <dbReference type="EMBL" id="OKL50625.1"/>
    </source>
</evidence>